<protein>
    <submittedName>
        <fullName evidence="1">Uncharacterized protein</fullName>
    </submittedName>
</protein>
<dbReference type="RefSeq" id="WP_030032222.1">
    <property type="nucleotide sequence ID" value="NZ_BA000059.1"/>
</dbReference>
<sequence length="185" mass="21465">MSGLLRKELEVRNFVNQLGFATKDQIIKLMNLEGKHTQIPDILVTKNALKTDFFHGQTVYTNIFNFNRNLNVVPCVELLKHFSGKFNWFMVENFPFYLCMYMNNKIFDVTYIPKGDENIISSYLNKLLNPIFLDNMPELPQNIIVILESADMLSKVKINCPNILYAVIDITNMDNTIQFLNVANM</sequence>
<reference evidence="1" key="1">
    <citation type="submission" date="2013-10" db="EMBL/GenBank/DDBJ databases">
        <title>Draft genome sequence of Clostridium botulinum type B strain Osaka05.</title>
        <authorList>
            <person name="Sakaguchi Y."/>
            <person name="Hosomi K."/>
            <person name="Uchiyama J."/>
            <person name="Ogura Y."/>
            <person name="Sakaguchi M."/>
            <person name="Kohda T."/>
            <person name="Mukamoto M."/>
            <person name="Misawa N."/>
            <person name="Matsuzaki S."/>
            <person name="Hayashi T."/>
            <person name="Kozaki S."/>
        </authorList>
    </citation>
    <scope>NUCLEOTIDE SEQUENCE</scope>
    <source>
        <strain evidence="1">Osaka05</strain>
    </source>
</reference>
<proteinExistence type="predicted"/>
<organism evidence="1">
    <name type="scientific">Clostridium botulinum B str. Osaka05</name>
    <dbReference type="NCBI Taxonomy" id="1407017"/>
    <lineage>
        <taxon>Bacteria</taxon>
        <taxon>Bacillati</taxon>
        <taxon>Bacillota</taxon>
        <taxon>Clostridia</taxon>
        <taxon>Eubacteriales</taxon>
        <taxon>Clostridiaceae</taxon>
        <taxon>Clostridium</taxon>
    </lineage>
</organism>
<name>A0A060N675_CLOBO</name>
<dbReference type="AlphaFoldDB" id="A0A060N675"/>
<evidence type="ECO:0000313" key="1">
    <source>
        <dbReference type="EMBL" id="BAO05080.1"/>
    </source>
</evidence>
<dbReference type="Pfam" id="PF18954">
    <property type="entry name" value="DUF5697"/>
    <property type="match status" value="1"/>
</dbReference>
<gene>
    <name evidence="1" type="ORF">CBO05P2_055</name>
</gene>
<dbReference type="InterPro" id="IPR043752">
    <property type="entry name" value="DUF5697"/>
</dbReference>
<dbReference type="HOGENOM" id="CLU_1458871_0_0_9"/>
<dbReference type="Proteomes" id="UP000054164">
    <property type="component" value="Unassembled WGS sequence"/>
</dbReference>
<accession>A0A060N675</accession>
<dbReference type="EMBL" id="BA000059">
    <property type="protein sequence ID" value="BAO05080.1"/>
    <property type="molecule type" value="Genomic_DNA"/>
</dbReference>